<sequence>MADLTGSGVRVLVVGAATYRGGSPLLDVPAAARSARAVADALVGYCGVDADSVEVLIDPAGPMQLLKATVAAAREAGETFVLWYSGHGLLNPDGELHLATQTTVRGDDPLLPFTALDYHQLALALGETGVGTSIVVLDCCFSGRAKPPTLRSAVLASAERDAFALAEPGAELTSFAGAFLRVLREGDEQGPRRLTLHYVRELLARRMIAQDRPVPQFQTTNQVGDVVVTINRAYAEPVVDEPPAGPATPDDGRSPYRGLDAYLEEDASVFHGRATVTQRLVERVRRASWSGGICVVIGPSGSGKSSVLHAGMLAKLRAGALPGSEHWPSVSMTPGRDPFGTLAGRLAELTGLALPGVREKMLQDPARFLARIPPRGARPVLVIDQFEEIFTLVEDEEERRSFVELLAVAAAGTRYGPAAIVVLGVRSDFHGHCTALPALAAALTDGHVVVGPMSRDELRAAIVEPATVKGLRLEDGLVELLVRDAGTGALPYLSYALLRTWQLRENRVLKASSYAAVGGVAGAIEQAAERTYQRLDEPGRRAARRLLLQLVSVGADARADTGAIVDRSALPASHTPALEAFVRARLVNADGPEVRIAHEALIGSWDRLAGWLHEDRDAARQRQELASAVAAWQTEPGDPALLLRGSRLEQATTWAKAHDEMVDENARSFLDASQRLARRTVARRRAGIGLLAALTLLASGAAVTAGTQRAEALRQRDNAVTNEIIAQADRLRATDAALAAQLDVVSYRRRPTVAARSKLLNDQNLLLARPLAGHTRTVWSSAWRPDGGLLATASGDGTVRLWDTRDPDRPAPLGEPLRHDDEVRSVAFSPSGRMLASSGIDGSVRLWDVDSRTAVRWTAHRGAAWSVAFRPDGQAVATGGADGRLRLWSTTGKPLGPALVNGASAVEVVAFQPDGKALATADRDGRIRLWDMTRGVPSAELPRGHTAEISAMSFHPGGRVLATTAFDGTLRLWDVRARKSVGAPLEGSDTGFGSVSFGGGGRVLVAGDLDGTVRLWDTADPGAPRALTTQTLSGRSGAWTAAVSPDGRSFVTAGDDGRVYQWRFPPTMLDGVAGSFGQLLHVVEGDSTVREWDLRDPAAPRPGEGFGSGLTGGVWAMAEAAGLLAAGDTNGRVAVFDARTRRRLALVHRAGTRQVHSVALRADGKLLAVADLDGSVRLWNLHTPARPALLPSSLPPALTNVAFSPSGALLAAGDSDRVVLWDVTEPARPVQVGPPLTAQASGYLRVAFSPDGRLLATTSFDKTVRLWDVSDPRRPVARGLPAGHSAGVTAAAFSPDGRVLATGGADKTVRVWDISDPGAPEAVGEAFTGHVGPVTGVLFTADASAVVSTGGTGSRVWPLDPARAIDRICRTTRGVLTEDVWRASFPDVPFATPC</sequence>
<dbReference type="Pfam" id="PF00400">
    <property type="entry name" value="WD40"/>
    <property type="match status" value="11"/>
</dbReference>
<protein>
    <submittedName>
        <fullName evidence="6">WD40 repeat protein</fullName>
    </submittedName>
</protein>
<dbReference type="InterPro" id="IPR020472">
    <property type="entry name" value="WD40_PAC1"/>
</dbReference>
<feature type="repeat" description="WD" evidence="3">
    <location>
        <begin position="1236"/>
        <end position="1277"/>
    </location>
</feature>
<reference evidence="6 7" key="1">
    <citation type="submission" date="2019-03" db="EMBL/GenBank/DDBJ databases">
        <title>Sequencing the genomes of 1000 actinobacteria strains.</title>
        <authorList>
            <person name="Klenk H.-P."/>
        </authorList>
    </citation>
    <scope>NUCLEOTIDE SEQUENCE [LARGE SCALE GENOMIC DNA]</scope>
    <source>
        <strain evidence="6 7">DSM 43805</strain>
    </source>
</reference>
<dbReference type="CDD" id="cd00200">
    <property type="entry name" value="WD40"/>
    <property type="match status" value="2"/>
</dbReference>
<evidence type="ECO:0000256" key="1">
    <source>
        <dbReference type="ARBA" id="ARBA00022574"/>
    </source>
</evidence>
<dbReference type="EMBL" id="SNWR01000002">
    <property type="protein sequence ID" value="TDO31570.1"/>
    <property type="molecule type" value="Genomic_DNA"/>
</dbReference>
<name>A0A4R6J7R9_9ACTN</name>
<comment type="caution">
    <text evidence="6">The sequence shown here is derived from an EMBL/GenBank/DDBJ whole genome shotgun (WGS) entry which is preliminary data.</text>
</comment>
<feature type="repeat" description="WD" evidence="3">
    <location>
        <begin position="942"/>
        <end position="983"/>
    </location>
</feature>
<dbReference type="PROSITE" id="PS50294">
    <property type="entry name" value="WD_REPEATS_REGION"/>
    <property type="match status" value="9"/>
</dbReference>
<dbReference type="OrthoDB" id="134501at2"/>
<feature type="repeat" description="WD" evidence="3">
    <location>
        <begin position="857"/>
        <end position="889"/>
    </location>
</feature>
<evidence type="ECO:0000256" key="2">
    <source>
        <dbReference type="ARBA" id="ARBA00022737"/>
    </source>
</evidence>
<evidence type="ECO:0000259" key="5">
    <source>
        <dbReference type="Pfam" id="PF20703"/>
    </source>
</evidence>
<dbReference type="Pfam" id="PF00656">
    <property type="entry name" value="Peptidase_C14"/>
    <property type="match status" value="1"/>
</dbReference>
<dbReference type="InterPro" id="IPR049052">
    <property type="entry name" value="nSTAND1"/>
</dbReference>
<dbReference type="InterPro" id="IPR011600">
    <property type="entry name" value="Pept_C14_caspase"/>
</dbReference>
<dbReference type="PROSITE" id="PS00678">
    <property type="entry name" value="WD_REPEATS_1"/>
    <property type="match status" value="6"/>
</dbReference>
<dbReference type="PRINTS" id="PR00320">
    <property type="entry name" value="GPROTEINBRPT"/>
</dbReference>
<feature type="domain" description="Peptidase C14 caspase" evidence="4">
    <location>
        <begin position="35"/>
        <end position="219"/>
    </location>
</feature>
<dbReference type="GO" id="GO:0006508">
    <property type="term" value="P:proteolysis"/>
    <property type="evidence" value="ECO:0007669"/>
    <property type="project" value="InterPro"/>
</dbReference>
<proteinExistence type="predicted"/>
<evidence type="ECO:0000313" key="6">
    <source>
        <dbReference type="EMBL" id="TDO31570.1"/>
    </source>
</evidence>
<feature type="repeat" description="WD" evidence="3">
    <location>
        <begin position="816"/>
        <end position="857"/>
    </location>
</feature>
<dbReference type="SUPFAM" id="SSF50978">
    <property type="entry name" value="WD40 repeat-like"/>
    <property type="match status" value="1"/>
</dbReference>
<dbReference type="InterPro" id="IPR036322">
    <property type="entry name" value="WD40_repeat_dom_sf"/>
</dbReference>
<feature type="domain" description="Novel STAND NTPase 1" evidence="5">
    <location>
        <begin position="255"/>
        <end position="636"/>
    </location>
</feature>
<accession>A0A4R6J7R9</accession>
<feature type="repeat" description="WD" evidence="3">
    <location>
        <begin position="899"/>
        <end position="940"/>
    </location>
</feature>
<feature type="repeat" description="WD" evidence="3">
    <location>
        <begin position="1281"/>
        <end position="1315"/>
    </location>
</feature>
<gene>
    <name evidence="6" type="ORF">C8E87_6996</name>
</gene>
<evidence type="ECO:0000259" key="4">
    <source>
        <dbReference type="Pfam" id="PF00656"/>
    </source>
</evidence>
<dbReference type="InterPro" id="IPR011047">
    <property type="entry name" value="Quinoprotein_ADH-like_sf"/>
</dbReference>
<dbReference type="PROSITE" id="PS50082">
    <property type="entry name" value="WD_REPEATS_2"/>
    <property type="match status" value="9"/>
</dbReference>
<dbReference type="Gene3D" id="2.130.10.10">
    <property type="entry name" value="YVTN repeat-like/Quinoprotein amine dehydrogenase"/>
    <property type="match status" value="5"/>
</dbReference>
<keyword evidence="1 3" id="KW-0853">WD repeat</keyword>
<feature type="repeat" description="WD" evidence="3">
    <location>
        <begin position="985"/>
        <end position="1017"/>
    </location>
</feature>
<dbReference type="InterPro" id="IPR019775">
    <property type="entry name" value="WD40_repeat_CS"/>
</dbReference>
<keyword evidence="2" id="KW-0677">Repeat</keyword>
<dbReference type="Proteomes" id="UP000294901">
    <property type="component" value="Unassembled WGS sequence"/>
</dbReference>
<dbReference type="SMART" id="SM00320">
    <property type="entry name" value="WD40"/>
    <property type="match status" value="12"/>
</dbReference>
<dbReference type="Gene3D" id="3.40.50.1460">
    <property type="match status" value="1"/>
</dbReference>
<organism evidence="6 7">
    <name type="scientific">Paractinoplanes brasiliensis</name>
    <dbReference type="NCBI Taxonomy" id="52695"/>
    <lineage>
        <taxon>Bacteria</taxon>
        <taxon>Bacillati</taxon>
        <taxon>Actinomycetota</taxon>
        <taxon>Actinomycetes</taxon>
        <taxon>Micromonosporales</taxon>
        <taxon>Micromonosporaceae</taxon>
        <taxon>Paractinoplanes</taxon>
    </lineage>
</organism>
<dbReference type="RefSeq" id="WP_133877653.1">
    <property type="nucleotide sequence ID" value="NZ_BOMD01000080.1"/>
</dbReference>
<evidence type="ECO:0000313" key="7">
    <source>
        <dbReference type="Proteomes" id="UP000294901"/>
    </source>
</evidence>
<keyword evidence="7" id="KW-1185">Reference proteome</keyword>
<dbReference type="GO" id="GO:0004197">
    <property type="term" value="F:cysteine-type endopeptidase activity"/>
    <property type="evidence" value="ECO:0007669"/>
    <property type="project" value="InterPro"/>
</dbReference>
<dbReference type="InterPro" id="IPR001680">
    <property type="entry name" value="WD40_rpt"/>
</dbReference>
<dbReference type="Pfam" id="PF20703">
    <property type="entry name" value="nSTAND1"/>
    <property type="match status" value="1"/>
</dbReference>
<dbReference type="InterPro" id="IPR050349">
    <property type="entry name" value="WD_LIS1/nudF_dynein_reg"/>
</dbReference>
<dbReference type="SUPFAM" id="SSF52540">
    <property type="entry name" value="P-loop containing nucleoside triphosphate hydrolases"/>
    <property type="match status" value="1"/>
</dbReference>
<feature type="repeat" description="WD" evidence="3">
    <location>
        <begin position="1148"/>
        <end position="1183"/>
    </location>
</feature>
<dbReference type="InterPro" id="IPR015943">
    <property type="entry name" value="WD40/YVTN_repeat-like_dom_sf"/>
</dbReference>
<dbReference type="SUPFAM" id="SSF50998">
    <property type="entry name" value="Quinoprotein alcohol dehydrogenase-like"/>
    <property type="match status" value="1"/>
</dbReference>
<dbReference type="InterPro" id="IPR027417">
    <property type="entry name" value="P-loop_NTPase"/>
</dbReference>
<evidence type="ECO:0000256" key="3">
    <source>
        <dbReference type="PROSITE-ProRule" id="PRU00221"/>
    </source>
</evidence>
<feature type="repeat" description="WD" evidence="3">
    <location>
        <begin position="771"/>
        <end position="805"/>
    </location>
</feature>
<dbReference type="PANTHER" id="PTHR44129">
    <property type="entry name" value="WD REPEAT-CONTAINING PROTEIN POP1"/>
    <property type="match status" value="1"/>
</dbReference>